<feature type="compositionally biased region" description="Polar residues" evidence="2">
    <location>
        <begin position="427"/>
        <end position="440"/>
    </location>
</feature>
<feature type="compositionally biased region" description="Low complexity" evidence="2">
    <location>
        <begin position="409"/>
        <end position="418"/>
    </location>
</feature>
<feature type="compositionally biased region" description="Basic and acidic residues" evidence="2">
    <location>
        <begin position="533"/>
        <end position="620"/>
    </location>
</feature>
<dbReference type="EMBL" id="CBMC010000618">
    <property type="protein sequence ID" value="CEG02303.1"/>
    <property type="molecule type" value="Genomic_DNA"/>
</dbReference>
<comment type="caution">
    <text evidence="3">The sequence shown here is derived from an EMBL/GenBank/DDBJ whole genome shotgun (WGS) entry which is preliminary data.</text>
</comment>
<organism evidence="3">
    <name type="scientific">Fusarium pseudograminearum CS3220</name>
    <dbReference type="NCBI Taxonomy" id="1318456"/>
    <lineage>
        <taxon>Eukaryota</taxon>
        <taxon>Fungi</taxon>
        <taxon>Dikarya</taxon>
        <taxon>Ascomycota</taxon>
        <taxon>Pezizomycotina</taxon>
        <taxon>Sordariomycetes</taxon>
        <taxon>Hypocreomycetidae</taxon>
        <taxon>Hypocreales</taxon>
        <taxon>Nectriaceae</taxon>
        <taxon>Fusarium</taxon>
    </lineage>
</organism>
<evidence type="ECO:0000256" key="1">
    <source>
        <dbReference type="SAM" id="Coils"/>
    </source>
</evidence>
<feature type="compositionally biased region" description="Basic and acidic residues" evidence="2">
    <location>
        <begin position="504"/>
        <end position="514"/>
    </location>
</feature>
<feature type="coiled-coil region" evidence="1">
    <location>
        <begin position="123"/>
        <end position="150"/>
    </location>
</feature>
<feature type="compositionally biased region" description="Basic and acidic residues" evidence="2">
    <location>
        <begin position="463"/>
        <end position="473"/>
    </location>
</feature>
<feature type="region of interest" description="Disordered" evidence="2">
    <location>
        <begin position="207"/>
        <end position="271"/>
    </location>
</feature>
<reference evidence="3" key="1">
    <citation type="submission" date="2013-05" db="EMBL/GenBank/DDBJ databases">
        <title>Draft genome sequences of six wheat associated Fusarium spp. isolates.</title>
        <authorList>
            <person name="Moolhuijzen P.M."/>
            <person name="Manners J.M."/>
            <person name="Wilcox S."/>
            <person name="Bellgard M.I."/>
            <person name="Gardiner D.M."/>
        </authorList>
    </citation>
    <scope>NUCLEOTIDE SEQUENCE</scope>
    <source>
        <strain evidence="3">CS3220</strain>
    </source>
</reference>
<name>A0A096PC91_FUSPS</name>
<accession>A0A096PC91</accession>
<feature type="region of interest" description="Disordered" evidence="2">
    <location>
        <begin position="165"/>
        <end position="192"/>
    </location>
</feature>
<feature type="region of interest" description="Disordered" evidence="2">
    <location>
        <begin position="322"/>
        <end position="626"/>
    </location>
</feature>
<feature type="region of interest" description="Disordered" evidence="2">
    <location>
        <begin position="48"/>
        <end position="78"/>
    </location>
</feature>
<keyword evidence="1" id="KW-0175">Coiled coil</keyword>
<feature type="compositionally biased region" description="Basic residues" evidence="2">
    <location>
        <begin position="443"/>
        <end position="453"/>
    </location>
</feature>
<feature type="compositionally biased region" description="Basic residues" evidence="2">
    <location>
        <begin position="180"/>
        <end position="192"/>
    </location>
</feature>
<gene>
    <name evidence="3" type="ORF">BN846_0078080</name>
</gene>
<sequence length="626" mass="71049">MANLHPVGAMPREIPPQMHQQLQASWPVRSMPQSNGVFAGPPAYMSVNTQPYHHPPLPPTDLHGSPEIQISQSRSPQRYRALRLEKASSGSSWEDTIISEKPMSQSVIRDRIDWLQKNTSSVTKKKQEKNEDIQNQINKAQADLTRGDRDVRFYYKLAQLESEWRAADDRRRDDRSERSSKRHRGHSKRNKFPKLERVAVVAYFVSTPATDRHGSRPHTNMPPKQSKQTQHSQTAQKSAEALSPVTSSFTRPFPSSAHGKAPLVADPRLRSQPKPIITQQAITPQVSQVSQVSQAQLPYQGTFNMSKQDGMASARHNVAIPQTMNPTGRAQGQVSVGQPPKLPPIQLPLRPPQVPGPLSVPKAPPAMPTAGPGAPKGATGTSKQPTAPKVVMTESKPNVKDTIKVYHVSDQSSSSSDDGWSEDESEGTTPSSISSDQSLGQRGRGRSPKRTHPDHHGNVIIQDTREAEGRDNPSQRQRVRFNSPDRYLYREESRSPRGKYHSRSRTEESRRVEPPRIIQVPRHSVRHVPGLAPRRDTSNDKYNSGERPLERARLSDSYHDRNIPRDNDRFKYLEEDAQRRREFRERRDDRREDGDKYAESDSRWSDQQARDYMHQREARRSYRYHG</sequence>
<feature type="compositionally biased region" description="Polar residues" evidence="2">
    <location>
        <begin position="222"/>
        <end position="237"/>
    </location>
</feature>
<protein>
    <submittedName>
        <fullName evidence="3">WGS project CBMC000000000 data, contig CS3220_c000625</fullName>
    </submittedName>
</protein>
<evidence type="ECO:0000256" key="2">
    <source>
        <dbReference type="SAM" id="MobiDB-lite"/>
    </source>
</evidence>
<dbReference type="AlphaFoldDB" id="A0A096PC91"/>
<feature type="compositionally biased region" description="Pro residues" evidence="2">
    <location>
        <begin position="340"/>
        <end position="355"/>
    </location>
</feature>
<feature type="compositionally biased region" description="Basic and acidic residues" evidence="2">
    <location>
        <begin position="165"/>
        <end position="179"/>
    </location>
</feature>
<feature type="compositionally biased region" description="Polar residues" evidence="2">
    <location>
        <begin position="322"/>
        <end position="336"/>
    </location>
</feature>
<proteinExistence type="predicted"/>
<feature type="compositionally biased region" description="Low complexity" evidence="2">
    <location>
        <begin position="368"/>
        <end position="381"/>
    </location>
</feature>
<evidence type="ECO:0000313" key="3">
    <source>
        <dbReference type="EMBL" id="CEG02303.1"/>
    </source>
</evidence>